<dbReference type="InterPro" id="IPR013320">
    <property type="entry name" value="ConA-like_dom_sf"/>
</dbReference>
<protein>
    <submittedName>
        <fullName evidence="1">Uncharacterized protein</fullName>
    </submittedName>
</protein>
<evidence type="ECO:0000313" key="1">
    <source>
        <dbReference type="EMBL" id="CAH3130056.1"/>
    </source>
</evidence>
<evidence type="ECO:0000313" key="2">
    <source>
        <dbReference type="Proteomes" id="UP001159405"/>
    </source>
</evidence>
<organism evidence="1 2">
    <name type="scientific">Porites lobata</name>
    <dbReference type="NCBI Taxonomy" id="104759"/>
    <lineage>
        <taxon>Eukaryota</taxon>
        <taxon>Metazoa</taxon>
        <taxon>Cnidaria</taxon>
        <taxon>Anthozoa</taxon>
        <taxon>Hexacorallia</taxon>
        <taxon>Scleractinia</taxon>
        <taxon>Fungiina</taxon>
        <taxon>Poritidae</taxon>
        <taxon>Porites</taxon>
    </lineage>
</organism>
<comment type="caution">
    <text evidence="1">The sequence shown here is derived from an EMBL/GenBank/DDBJ whole genome shotgun (WGS) entry which is preliminary data.</text>
</comment>
<dbReference type="Gene3D" id="2.60.120.200">
    <property type="match status" value="1"/>
</dbReference>
<accession>A0ABN8P1A5</accession>
<name>A0ABN8P1A5_9CNID</name>
<reference evidence="1 2" key="1">
    <citation type="submission" date="2022-05" db="EMBL/GenBank/DDBJ databases">
        <authorList>
            <consortium name="Genoscope - CEA"/>
            <person name="William W."/>
        </authorList>
    </citation>
    <scope>NUCLEOTIDE SEQUENCE [LARGE SCALE GENOMIC DNA]</scope>
</reference>
<keyword evidence="2" id="KW-1185">Reference proteome</keyword>
<gene>
    <name evidence="1" type="ORF">PLOB_00034399</name>
</gene>
<dbReference type="SUPFAM" id="SSF49899">
    <property type="entry name" value="Concanavalin A-like lectins/glucanases"/>
    <property type="match status" value="1"/>
</dbReference>
<dbReference type="Proteomes" id="UP001159405">
    <property type="component" value="Unassembled WGS sequence"/>
</dbReference>
<dbReference type="EMBL" id="CALNXK010000047">
    <property type="protein sequence ID" value="CAH3130056.1"/>
    <property type="molecule type" value="Genomic_DNA"/>
</dbReference>
<proteinExistence type="predicted"/>
<sequence length="111" mass="12679">MALALKGTHGEVSFKGDGFQVYRIADVNNEGESKEFKMWFRTNQPSGMLMMVQRGGGSLALVEIQKGELRFSFQKEHKGRPLCSLAYAYNLLMKRQKKKEKEKTEMSLKLS</sequence>